<evidence type="ECO:0000313" key="3">
    <source>
        <dbReference type="Proteomes" id="UP000245921"/>
    </source>
</evidence>
<dbReference type="InterPro" id="IPR008912">
    <property type="entry name" value="Uncharacterised_CoxE"/>
</dbReference>
<dbReference type="Proteomes" id="UP000245921">
    <property type="component" value="Unassembled WGS sequence"/>
</dbReference>
<feature type="domain" description="VWFA" evidence="1">
    <location>
        <begin position="202"/>
        <end position="359"/>
    </location>
</feature>
<evidence type="ECO:0000259" key="1">
    <source>
        <dbReference type="SMART" id="SM00327"/>
    </source>
</evidence>
<organism evidence="2 3">
    <name type="scientific">Oceanotoga teriensis</name>
    <dbReference type="NCBI Taxonomy" id="515440"/>
    <lineage>
        <taxon>Bacteria</taxon>
        <taxon>Thermotogati</taxon>
        <taxon>Thermotogota</taxon>
        <taxon>Thermotogae</taxon>
        <taxon>Petrotogales</taxon>
        <taxon>Petrotogaceae</taxon>
        <taxon>Oceanotoga</taxon>
    </lineage>
</organism>
<gene>
    <name evidence="2" type="ORF">C7380_10792</name>
</gene>
<dbReference type="InterPro" id="IPR036465">
    <property type="entry name" value="vWFA_dom_sf"/>
</dbReference>
<reference evidence="2 3" key="1">
    <citation type="submission" date="2018-05" db="EMBL/GenBank/DDBJ databases">
        <title>Genomic Encyclopedia of Type Strains, Phase IV (KMG-IV): sequencing the most valuable type-strain genomes for metagenomic binning, comparative biology and taxonomic classification.</title>
        <authorList>
            <person name="Goeker M."/>
        </authorList>
    </citation>
    <scope>NUCLEOTIDE SEQUENCE [LARGE SCALE GENOMIC DNA]</scope>
    <source>
        <strain evidence="2 3">DSM 24906</strain>
    </source>
</reference>
<protein>
    <submittedName>
        <fullName evidence="2">VWA domain containing CoxE-like protein</fullName>
    </submittedName>
</protein>
<dbReference type="InterPro" id="IPR002035">
    <property type="entry name" value="VWF_A"/>
</dbReference>
<dbReference type="Pfam" id="PF05762">
    <property type="entry name" value="VWA_CoxE"/>
    <property type="match status" value="1"/>
</dbReference>
<dbReference type="SUPFAM" id="SSF53300">
    <property type="entry name" value="vWA-like"/>
    <property type="match status" value="1"/>
</dbReference>
<accession>A0AA45HIY5</accession>
<dbReference type="RefSeq" id="WP_146192158.1">
    <property type="nucleotide sequence ID" value="NZ_QGGI01000007.1"/>
</dbReference>
<sequence length="359" mass="41885">MDNKTKWRLILGKYSKENLNQNITKEQQNIETLLDTVYDNEYTKNKQMYGTKSNGITIIETINKVKNILNQETINKIALDAFEEYGIYELITDKNYIKNIKPDINLLKNLIMYKNYTKTEEQEKIKYMIKKIANEIKLKMLKNIDLSSVGTTNKTISTKYQKSKNIDINKTIKTNIKNYNKEQKKLYIENIYFYPNKAIKKTKNIILIVDCSGSMIKSLIYSAIISSIFYNINHINIKIILFDTRIVDLSQIKQDPIEILLNVTLGGGTDISKALKYSQKLIKNKQYTEIIMITDLFSEEKTMLKEFENIKSMVNKILILTGIEDDGKTYYNNNIAKKLEKLNISVKSYTVKQLVNYIK</sequence>
<dbReference type="AlphaFoldDB" id="A0AA45HIY5"/>
<evidence type="ECO:0000313" key="2">
    <source>
        <dbReference type="EMBL" id="PWJ95137.1"/>
    </source>
</evidence>
<comment type="caution">
    <text evidence="2">The sequence shown here is derived from an EMBL/GenBank/DDBJ whole genome shotgun (WGS) entry which is preliminary data.</text>
</comment>
<keyword evidence="3" id="KW-1185">Reference proteome</keyword>
<dbReference type="SMART" id="SM00327">
    <property type="entry name" value="VWA"/>
    <property type="match status" value="1"/>
</dbReference>
<dbReference type="Gene3D" id="3.40.50.410">
    <property type="entry name" value="von Willebrand factor, type A domain"/>
    <property type="match status" value="1"/>
</dbReference>
<name>A0AA45HIY5_9BACT</name>
<proteinExistence type="predicted"/>
<dbReference type="EMBL" id="QGGI01000007">
    <property type="protein sequence ID" value="PWJ95137.1"/>
    <property type="molecule type" value="Genomic_DNA"/>
</dbReference>